<accession>A0A7W5Z4J0</accession>
<evidence type="ECO:0000256" key="1">
    <source>
        <dbReference type="ARBA" id="ARBA00004141"/>
    </source>
</evidence>
<dbReference type="InterPro" id="IPR050638">
    <property type="entry name" value="AA-Vitamin_Transporters"/>
</dbReference>
<evidence type="ECO:0000256" key="3">
    <source>
        <dbReference type="ARBA" id="ARBA00022692"/>
    </source>
</evidence>
<keyword evidence="9" id="KW-1185">Reference proteome</keyword>
<evidence type="ECO:0000256" key="2">
    <source>
        <dbReference type="ARBA" id="ARBA00007362"/>
    </source>
</evidence>
<feature type="transmembrane region" description="Helical" evidence="6">
    <location>
        <begin position="96"/>
        <end position="115"/>
    </location>
</feature>
<proteinExistence type="inferred from homology"/>
<dbReference type="AlphaFoldDB" id="A0A7W5Z4J0"/>
<dbReference type="PANTHER" id="PTHR32322:SF2">
    <property type="entry name" value="EAMA DOMAIN-CONTAINING PROTEIN"/>
    <property type="match status" value="1"/>
</dbReference>
<dbReference type="InterPro" id="IPR000620">
    <property type="entry name" value="EamA_dom"/>
</dbReference>
<evidence type="ECO:0000313" key="8">
    <source>
        <dbReference type="EMBL" id="MBB3809938.1"/>
    </source>
</evidence>
<feature type="transmembrane region" description="Helical" evidence="6">
    <location>
        <begin position="257"/>
        <end position="277"/>
    </location>
</feature>
<keyword evidence="4 6" id="KW-1133">Transmembrane helix</keyword>
<dbReference type="PANTHER" id="PTHR32322">
    <property type="entry name" value="INNER MEMBRANE TRANSPORTER"/>
    <property type="match status" value="1"/>
</dbReference>
<comment type="similarity">
    <text evidence="2">Belongs to the EamA transporter family.</text>
</comment>
<sequence length="322" mass="34870">MRKPVDAFAFSAMVVLCVIWGLQQVAIKVVVGDFDPALQIALRSGIGACLVLAFSRLWLRDSWLPGIAKGPGPVAGLLFGLEFLLVAEGLRWTNAAHMAVFLYTAPIFAALGLHLALPQEHLSRVKWIGIAIAFSGIGFIFLAPGLLSPVESVAGAAISHEMLIGDLMGLGAGFAWGMTTVTVRTTRLSEAPPAQTLFWQLAVGFIVAFAFVLMFDRTHFVSTGLVWTSLIFQTLIVVFISYLVWFRLLRVYLASRLGVLSFMTPLFGVLFGVVLLGERLEPSFIIGAALVLCGMLVVNGGEWRDARLSRKLAAKKSEAADF</sequence>
<feature type="domain" description="EamA" evidence="7">
    <location>
        <begin position="164"/>
        <end position="299"/>
    </location>
</feature>
<evidence type="ECO:0000259" key="7">
    <source>
        <dbReference type="Pfam" id="PF00892"/>
    </source>
</evidence>
<organism evidence="8 9">
    <name type="scientific">Pseudochelatococcus contaminans</name>
    <dbReference type="NCBI Taxonomy" id="1538103"/>
    <lineage>
        <taxon>Bacteria</taxon>
        <taxon>Pseudomonadati</taxon>
        <taxon>Pseudomonadota</taxon>
        <taxon>Alphaproteobacteria</taxon>
        <taxon>Hyphomicrobiales</taxon>
        <taxon>Chelatococcaceae</taxon>
        <taxon>Pseudochelatococcus</taxon>
    </lineage>
</organism>
<feature type="transmembrane region" description="Helical" evidence="6">
    <location>
        <begin position="283"/>
        <end position="301"/>
    </location>
</feature>
<keyword evidence="3 6" id="KW-0812">Transmembrane</keyword>
<reference evidence="8 9" key="1">
    <citation type="submission" date="2020-08" db="EMBL/GenBank/DDBJ databases">
        <title>Genomic Encyclopedia of Type Strains, Phase IV (KMG-IV): sequencing the most valuable type-strain genomes for metagenomic binning, comparative biology and taxonomic classification.</title>
        <authorList>
            <person name="Goeker M."/>
        </authorList>
    </citation>
    <scope>NUCLEOTIDE SEQUENCE [LARGE SCALE GENOMIC DNA]</scope>
    <source>
        <strain evidence="8 9">DSM 28760</strain>
    </source>
</reference>
<feature type="transmembrane region" description="Helical" evidence="6">
    <location>
        <begin position="127"/>
        <end position="147"/>
    </location>
</feature>
<protein>
    <submittedName>
        <fullName evidence="8">Drug/metabolite transporter (DMT)-like permease</fullName>
    </submittedName>
</protein>
<evidence type="ECO:0000256" key="4">
    <source>
        <dbReference type="ARBA" id="ARBA00022989"/>
    </source>
</evidence>
<feature type="transmembrane region" description="Helical" evidence="6">
    <location>
        <begin position="37"/>
        <end position="59"/>
    </location>
</feature>
<feature type="transmembrane region" description="Helical" evidence="6">
    <location>
        <begin position="227"/>
        <end position="245"/>
    </location>
</feature>
<feature type="transmembrane region" description="Helical" evidence="6">
    <location>
        <begin position="197"/>
        <end position="215"/>
    </location>
</feature>
<dbReference type="Proteomes" id="UP000537592">
    <property type="component" value="Unassembled WGS sequence"/>
</dbReference>
<keyword evidence="5 6" id="KW-0472">Membrane</keyword>
<feature type="domain" description="EamA" evidence="7">
    <location>
        <begin position="11"/>
        <end position="141"/>
    </location>
</feature>
<gene>
    <name evidence="8" type="ORF">FHS81_002026</name>
</gene>
<evidence type="ECO:0000256" key="5">
    <source>
        <dbReference type="ARBA" id="ARBA00023136"/>
    </source>
</evidence>
<evidence type="ECO:0000313" key="9">
    <source>
        <dbReference type="Proteomes" id="UP000537592"/>
    </source>
</evidence>
<feature type="transmembrane region" description="Helical" evidence="6">
    <location>
        <begin position="167"/>
        <end position="185"/>
    </location>
</feature>
<dbReference type="SUPFAM" id="SSF103481">
    <property type="entry name" value="Multidrug resistance efflux transporter EmrE"/>
    <property type="match status" value="2"/>
</dbReference>
<comment type="caution">
    <text evidence="8">The sequence shown here is derived from an EMBL/GenBank/DDBJ whole genome shotgun (WGS) entry which is preliminary data.</text>
</comment>
<feature type="transmembrane region" description="Helical" evidence="6">
    <location>
        <begin position="7"/>
        <end position="31"/>
    </location>
</feature>
<comment type="subcellular location">
    <subcellularLocation>
        <location evidence="1">Membrane</location>
        <topology evidence="1">Multi-pass membrane protein</topology>
    </subcellularLocation>
</comment>
<dbReference type="RefSeq" id="WP_183752512.1">
    <property type="nucleotide sequence ID" value="NZ_JACICC010000004.1"/>
</dbReference>
<name>A0A7W5Z4J0_9HYPH</name>
<dbReference type="Pfam" id="PF00892">
    <property type="entry name" value="EamA"/>
    <property type="match status" value="2"/>
</dbReference>
<dbReference type="InterPro" id="IPR037185">
    <property type="entry name" value="EmrE-like"/>
</dbReference>
<feature type="transmembrane region" description="Helical" evidence="6">
    <location>
        <begin position="71"/>
        <end position="90"/>
    </location>
</feature>
<dbReference type="EMBL" id="JACICC010000004">
    <property type="protein sequence ID" value="MBB3809938.1"/>
    <property type="molecule type" value="Genomic_DNA"/>
</dbReference>
<evidence type="ECO:0000256" key="6">
    <source>
        <dbReference type="SAM" id="Phobius"/>
    </source>
</evidence>
<dbReference type="GO" id="GO:0016020">
    <property type="term" value="C:membrane"/>
    <property type="evidence" value="ECO:0007669"/>
    <property type="project" value="UniProtKB-SubCell"/>
</dbReference>